<dbReference type="SUPFAM" id="SSF55190">
    <property type="entry name" value="Arginyl-tRNA synthetase (ArgRS), N-terminal 'additional' domain"/>
    <property type="match status" value="1"/>
</dbReference>
<reference evidence="14 15" key="1">
    <citation type="submission" date="2018-06" db="EMBL/GenBank/DDBJ databases">
        <title>Genomic Encyclopedia of Archaeal and Bacterial Type Strains, Phase II (KMG-II): from individual species to whole genera.</title>
        <authorList>
            <person name="Goeker M."/>
        </authorList>
    </citation>
    <scope>NUCLEOTIDE SEQUENCE [LARGE SCALE GENOMIC DNA]</scope>
    <source>
        <strain evidence="14 15">DSM 24525</strain>
    </source>
</reference>
<evidence type="ECO:0000256" key="9">
    <source>
        <dbReference type="ARBA" id="ARBA00049339"/>
    </source>
</evidence>
<comment type="similarity">
    <text evidence="2 10 11">Belongs to the class-I aminoacyl-tRNA synthetase family.</text>
</comment>
<dbReference type="RefSeq" id="WP_111396864.1">
    <property type="nucleotide sequence ID" value="NZ_QKYU01000003.1"/>
</dbReference>
<evidence type="ECO:0000256" key="1">
    <source>
        <dbReference type="ARBA" id="ARBA00004496"/>
    </source>
</evidence>
<dbReference type="InterPro" id="IPR001412">
    <property type="entry name" value="aa-tRNA-synth_I_CS"/>
</dbReference>
<dbReference type="InterPro" id="IPR009080">
    <property type="entry name" value="tRNAsynth_Ia_anticodon-bd"/>
</dbReference>
<dbReference type="Pfam" id="PF00750">
    <property type="entry name" value="tRNA-synt_1d"/>
    <property type="match status" value="1"/>
</dbReference>
<dbReference type="InterPro" id="IPR036695">
    <property type="entry name" value="Arg-tRNA-synth_N_sf"/>
</dbReference>
<keyword evidence="6 10" id="KW-0067">ATP-binding</keyword>
<dbReference type="PANTHER" id="PTHR11956">
    <property type="entry name" value="ARGINYL-TRNA SYNTHETASE"/>
    <property type="match status" value="1"/>
</dbReference>
<dbReference type="NCBIfam" id="TIGR00456">
    <property type="entry name" value="argS"/>
    <property type="match status" value="1"/>
</dbReference>
<feature type="short sequence motif" description="'HIGH' region" evidence="10">
    <location>
        <begin position="130"/>
        <end position="140"/>
    </location>
</feature>
<protein>
    <recommendedName>
        <fullName evidence="10">Arginine--tRNA ligase</fullName>
        <ecNumber evidence="10">6.1.1.19</ecNumber>
    </recommendedName>
    <alternativeName>
        <fullName evidence="10">Arginyl-tRNA synthetase</fullName>
        <shortName evidence="10">ArgRS</shortName>
    </alternativeName>
</protein>
<dbReference type="CDD" id="cd00671">
    <property type="entry name" value="ArgRS_core"/>
    <property type="match status" value="1"/>
</dbReference>
<evidence type="ECO:0000256" key="3">
    <source>
        <dbReference type="ARBA" id="ARBA00022490"/>
    </source>
</evidence>
<evidence type="ECO:0000259" key="12">
    <source>
        <dbReference type="SMART" id="SM00836"/>
    </source>
</evidence>
<dbReference type="Pfam" id="PF03485">
    <property type="entry name" value="Arg_tRNA_synt_N"/>
    <property type="match status" value="1"/>
</dbReference>
<sequence>MTLNIFATIRARVVAAVATLHPGLAADVLARIQVEPPRDPAHGDMATNAALVCAKPAGLPPRAFAEALAAALAEAPEIAQAGTAGPGFVNFHLRDAVWRGQIPAILAAGEAYGDSTLGERRRVDVEYVSANPTGPMHVGHCRGAVVGDALARLLAKGGWDVTREYYINDAGAQVQALGWAAYWRYLEALGTPLTEEEFSALVPGGLQYRGEYLSPVGVALAELNGDALAPGAMPADPALWLDIVRDFTVAAMMTEIRVDLAALGVEHDVFISEAALIAAGTVTRAMTLLAAKGLIYQGVLEPPKGKTPEDWEPREQTLFRATQFGDDVDRPLRKSDGSNTYFANDIANHADKIERGHQELVHVWGADHGGYVKRMAAAVAALSDGAVKLDVVLCQIVRVMKDGEPVRMSKRAGSYITLRDLIEEVGRDAVRFTMLTRKSDAQMDFDLNAVVEQSRENPVFYVQYAHARARSVLRAAGEPEAAELAEAKLELLVEPSELDLIRKLAAWPRTVEQAALAREPHRVAFYLHDLAAAFHLSWNRGRDDSTLRFIREEEPESTRARLALVAATAVVIRSGLAVMGVDPVEEMR</sequence>
<feature type="domain" description="DALR anticodon binding" evidence="12">
    <location>
        <begin position="462"/>
        <end position="587"/>
    </location>
</feature>
<keyword evidence="4 10" id="KW-0436">Ligase</keyword>
<dbReference type="InterPro" id="IPR008909">
    <property type="entry name" value="DALR_anticod-bd"/>
</dbReference>
<dbReference type="Gene3D" id="3.30.1360.70">
    <property type="entry name" value="Arginyl tRNA synthetase N-terminal domain"/>
    <property type="match status" value="1"/>
</dbReference>
<gene>
    <name evidence="10" type="primary">argS</name>
    <name evidence="14" type="ORF">C8P66_103186</name>
</gene>
<keyword evidence="8 10" id="KW-0030">Aminoacyl-tRNA synthetase</keyword>
<evidence type="ECO:0000256" key="2">
    <source>
        <dbReference type="ARBA" id="ARBA00005594"/>
    </source>
</evidence>
<dbReference type="PANTHER" id="PTHR11956:SF5">
    <property type="entry name" value="ARGININE--TRNA LIGASE, CYTOPLASMIC"/>
    <property type="match status" value="1"/>
</dbReference>
<evidence type="ECO:0000256" key="10">
    <source>
        <dbReference type="HAMAP-Rule" id="MF_00123"/>
    </source>
</evidence>
<evidence type="ECO:0000256" key="6">
    <source>
        <dbReference type="ARBA" id="ARBA00022840"/>
    </source>
</evidence>
<dbReference type="GO" id="GO:0005524">
    <property type="term" value="F:ATP binding"/>
    <property type="evidence" value="ECO:0007669"/>
    <property type="project" value="UniProtKB-UniRule"/>
</dbReference>
<dbReference type="SMART" id="SM00836">
    <property type="entry name" value="DALR_1"/>
    <property type="match status" value="1"/>
</dbReference>
<dbReference type="InterPro" id="IPR001278">
    <property type="entry name" value="Arg-tRNA-ligase"/>
</dbReference>
<dbReference type="PRINTS" id="PR01038">
    <property type="entry name" value="TRNASYNTHARG"/>
</dbReference>
<keyword evidence="5 10" id="KW-0547">Nucleotide-binding</keyword>
<evidence type="ECO:0000256" key="4">
    <source>
        <dbReference type="ARBA" id="ARBA00022598"/>
    </source>
</evidence>
<keyword evidence="15" id="KW-1185">Reference proteome</keyword>
<dbReference type="Gene3D" id="3.40.50.620">
    <property type="entry name" value="HUPs"/>
    <property type="match status" value="1"/>
</dbReference>
<evidence type="ECO:0000313" key="14">
    <source>
        <dbReference type="EMBL" id="PZW49160.1"/>
    </source>
</evidence>
<accession>A0A2W7ISC2</accession>
<organism evidence="14 15">
    <name type="scientific">Humitalea rosea</name>
    <dbReference type="NCBI Taxonomy" id="990373"/>
    <lineage>
        <taxon>Bacteria</taxon>
        <taxon>Pseudomonadati</taxon>
        <taxon>Pseudomonadota</taxon>
        <taxon>Alphaproteobacteria</taxon>
        <taxon>Acetobacterales</taxon>
        <taxon>Roseomonadaceae</taxon>
        <taxon>Humitalea</taxon>
    </lineage>
</organism>
<evidence type="ECO:0000256" key="11">
    <source>
        <dbReference type="RuleBase" id="RU363038"/>
    </source>
</evidence>
<dbReference type="Pfam" id="PF05746">
    <property type="entry name" value="DALR_1"/>
    <property type="match status" value="1"/>
</dbReference>
<dbReference type="EC" id="6.1.1.19" evidence="10"/>
<dbReference type="InterPro" id="IPR035684">
    <property type="entry name" value="ArgRS_core"/>
</dbReference>
<dbReference type="OrthoDB" id="9803211at2"/>
<dbReference type="SMART" id="SM01016">
    <property type="entry name" value="Arg_tRNA_synt_N"/>
    <property type="match status" value="1"/>
</dbReference>
<dbReference type="Gene3D" id="1.10.730.10">
    <property type="entry name" value="Isoleucyl-tRNA Synthetase, Domain 1"/>
    <property type="match status" value="1"/>
</dbReference>
<dbReference type="Proteomes" id="UP000249688">
    <property type="component" value="Unassembled WGS sequence"/>
</dbReference>
<dbReference type="GO" id="GO:0006420">
    <property type="term" value="P:arginyl-tRNA aminoacylation"/>
    <property type="evidence" value="ECO:0007669"/>
    <property type="project" value="UniProtKB-UniRule"/>
</dbReference>
<keyword evidence="7 10" id="KW-0648">Protein biosynthesis</keyword>
<comment type="subunit">
    <text evidence="10">Monomer.</text>
</comment>
<dbReference type="GO" id="GO:0005737">
    <property type="term" value="C:cytoplasm"/>
    <property type="evidence" value="ECO:0007669"/>
    <property type="project" value="UniProtKB-SubCell"/>
</dbReference>
<comment type="catalytic activity">
    <reaction evidence="9 10">
        <text>tRNA(Arg) + L-arginine + ATP = L-arginyl-tRNA(Arg) + AMP + diphosphate</text>
        <dbReference type="Rhea" id="RHEA:20301"/>
        <dbReference type="Rhea" id="RHEA-COMP:9658"/>
        <dbReference type="Rhea" id="RHEA-COMP:9673"/>
        <dbReference type="ChEBI" id="CHEBI:30616"/>
        <dbReference type="ChEBI" id="CHEBI:32682"/>
        <dbReference type="ChEBI" id="CHEBI:33019"/>
        <dbReference type="ChEBI" id="CHEBI:78442"/>
        <dbReference type="ChEBI" id="CHEBI:78513"/>
        <dbReference type="ChEBI" id="CHEBI:456215"/>
        <dbReference type="EC" id="6.1.1.19"/>
    </reaction>
</comment>
<keyword evidence="3 10" id="KW-0963">Cytoplasm</keyword>
<evidence type="ECO:0000313" key="15">
    <source>
        <dbReference type="Proteomes" id="UP000249688"/>
    </source>
</evidence>
<evidence type="ECO:0000256" key="5">
    <source>
        <dbReference type="ARBA" id="ARBA00022741"/>
    </source>
</evidence>
<name>A0A2W7ISC2_9PROT</name>
<dbReference type="InterPro" id="IPR005148">
    <property type="entry name" value="Arg-tRNA-synth_N"/>
</dbReference>
<evidence type="ECO:0000259" key="13">
    <source>
        <dbReference type="SMART" id="SM01016"/>
    </source>
</evidence>
<proteinExistence type="inferred from homology"/>
<comment type="caution">
    <text evidence="14">The sequence shown here is derived from an EMBL/GenBank/DDBJ whole genome shotgun (WGS) entry which is preliminary data.</text>
</comment>
<dbReference type="FunFam" id="1.10.730.10:FF:000008">
    <property type="entry name" value="Arginine--tRNA ligase"/>
    <property type="match status" value="1"/>
</dbReference>
<evidence type="ECO:0000256" key="7">
    <source>
        <dbReference type="ARBA" id="ARBA00022917"/>
    </source>
</evidence>
<comment type="subcellular location">
    <subcellularLocation>
        <location evidence="1 10">Cytoplasm</location>
    </subcellularLocation>
</comment>
<dbReference type="GO" id="GO:0004814">
    <property type="term" value="F:arginine-tRNA ligase activity"/>
    <property type="evidence" value="ECO:0007669"/>
    <property type="project" value="UniProtKB-UniRule"/>
</dbReference>
<dbReference type="EMBL" id="QKYU01000003">
    <property type="protein sequence ID" value="PZW49160.1"/>
    <property type="molecule type" value="Genomic_DNA"/>
</dbReference>
<dbReference type="InterPro" id="IPR014729">
    <property type="entry name" value="Rossmann-like_a/b/a_fold"/>
</dbReference>
<dbReference type="PROSITE" id="PS00178">
    <property type="entry name" value="AA_TRNA_LIGASE_I"/>
    <property type="match status" value="1"/>
</dbReference>
<dbReference type="AlphaFoldDB" id="A0A2W7ISC2"/>
<dbReference type="SUPFAM" id="SSF47323">
    <property type="entry name" value="Anticodon-binding domain of a subclass of class I aminoacyl-tRNA synthetases"/>
    <property type="match status" value="1"/>
</dbReference>
<feature type="domain" description="Arginyl tRNA synthetase N-terminal" evidence="13">
    <location>
        <begin position="7"/>
        <end position="93"/>
    </location>
</feature>
<dbReference type="SUPFAM" id="SSF52374">
    <property type="entry name" value="Nucleotidylyl transferase"/>
    <property type="match status" value="1"/>
</dbReference>
<evidence type="ECO:0000256" key="8">
    <source>
        <dbReference type="ARBA" id="ARBA00023146"/>
    </source>
</evidence>
<dbReference type="HAMAP" id="MF_00123">
    <property type="entry name" value="Arg_tRNA_synth"/>
    <property type="match status" value="1"/>
</dbReference>